<evidence type="ECO:0000313" key="3">
    <source>
        <dbReference type="EMBL" id="MFF3342659.1"/>
    </source>
</evidence>
<dbReference type="SUPFAM" id="SSF48317">
    <property type="entry name" value="Acid phosphatase/Vanadium-dependent haloperoxidase"/>
    <property type="match status" value="1"/>
</dbReference>
<dbReference type="PANTHER" id="PTHR14969:SF13">
    <property type="entry name" value="AT30094P"/>
    <property type="match status" value="1"/>
</dbReference>
<feature type="transmembrane region" description="Helical" evidence="1">
    <location>
        <begin position="12"/>
        <end position="37"/>
    </location>
</feature>
<accession>A0ABW6RM71</accession>
<comment type="caution">
    <text evidence="3">The sequence shown here is derived from an EMBL/GenBank/DDBJ whole genome shotgun (WGS) entry which is preliminary data.</text>
</comment>
<dbReference type="Pfam" id="PF01569">
    <property type="entry name" value="PAP2"/>
    <property type="match status" value="1"/>
</dbReference>
<dbReference type="Proteomes" id="UP001601976">
    <property type="component" value="Unassembled WGS sequence"/>
</dbReference>
<feature type="transmembrane region" description="Helical" evidence="1">
    <location>
        <begin position="168"/>
        <end position="190"/>
    </location>
</feature>
<dbReference type="Gene3D" id="1.20.144.10">
    <property type="entry name" value="Phosphatidic acid phosphatase type 2/haloperoxidase"/>
    <property type="match status" value="1"/>
</dbReference>
<dbReference type="PANTHER" id="PTHR14969">
    <property type="entry name" value="SPHINGOSINE-1-PHOSPHATE PHOSPHOHYDROLASE"/>
    <property type="match status" value="1"/>
</dbReference>
<proteinExistence type="predicted"/>
<organism evidence="3 4">
    <name type="scientific">Streptomyces flavidovirens</name>
    <dbReference type="NCBI Taxonomy" id="67298"/>
    <lineage>
        <taxon>Bacteria</taxon>
        <taxon>Bacillati</taxon>
        <taxon>Actinomycetota</taxon>
        <taxon>Actinomycetes</taxon>
        <taxon>Kitasatosporales</taxon>
        <taxon>Streptomycetaceae</taxon>
        <taxon>Streptomyces</taxon>
    </lineage>
</organism>
<gene>
    <name evidence="3" type="ORF">ACFYWW_28700</name>
</gene>
<feature type="transmembrane region" description="Helical" evidence="1">
    <location>
        <begin position="137"/>
        <end position="161"/>
    </location>
</feature>
<evidence type="ECO:0000313" key="4">
    <source>
        <dbReference type="Proteomes" id="UP001601976"/>
    </source>
</evidence>
<dbReference type="InterPro" id="IPR036938">
    <property type="entry name" value="PAP2/HPO_sf"/>
</dbReference>
<dbReference type="InterPro" id="IPR000326">
    <property type="entry name" value="PAP2/HPO"/>
</dbReference>
<feature type="domain" description="Phosphatidic acid phosphatase type 2/haloperoxidase" evidence="2">
    <location>
        <begin position="96"/>
        <end position="213"/>
    </location>
</feature>
<reference evidence="3 4" key="1">
    <citation type="submission" date="2024-10" db="EMBL/GenBank/DDBJ databases">
        <title>The Natural Products Discovery Center: Release of the First 8490 Sequenced Strains for Exploring Actinobacteria Biosynthetic Diversity.</title>
        <authorList>
            <person name="Kalkreuter E."/>
            <person name="Kautsar S.A."/>
            <person name="Yang D."/>
            <person name="Bader C.D."/>
            <person name="Teijaro C.N."/>
            <person name="Fluegel L."/>
            <person name="Davis C.M."/>
            <person name="Simpson J.R."/>
            <person name="Lauterbach L."/>
            <person name="Steele A.D."/>
            <person name="Gui C."/>
            <person name="Meng S."/>
            <person name="Li G."/>
            <person name="Viehrig K."/>
            <person name="Ye F."/>
            <person name="Su P."/>
            <person name="Kiefer A.F."/>
            <person name="Nichols A."/>
            <person name="Cepeda A.J."/>
            <person name="Yan W."/>
            <person name="Fan B."/>
            <person name="Jiang Y."/>
            <person name="Adhikari A."/>
            <person name="Zheng C.-J."/>
            <person name="Schuster L."/>
            <person name="Cowan T.M."/>
            <person name="Smanski M.J."/>
            <person name="Chevrette M.G."/>
            <person name="De Carvalho L.P.S."/>
            <person name="Shen B."/>
        </authorList>
    </citation>
    <scope>NUCLEOTIDE SEQUENCE [LARGE SCALE GENOMIC DNA]</scope>
    <source>
        <strain evidence="3 4">NPDC003029</strain>
    </source>
</reference>
<keyword evidence="1" id="KW-0472">Membrane</keyword>
<feature type="transmembrane region" description="Helical" evidence="1">
    <location>
        <begin position="202"/>
        <end position="221"/>
    </location>
</feature>
<sequence length="228" mass="24479">MRSSQLAPPSRPAPPAPVVAAVVFTALSVFLLLLVAVEWRPLMSLDRTVGDALHDWAVSDPALTRTNRILSDWVWDPWTMRALVAVVFVWLLRQGERLLALWIAATSAVSALVQQGLKAAVGRERPEWPDPVDSAHFSAWPSGHAMTATVTCGLLVWLLVLRGADPRLRAAVLVVGTVSWVGVGVTRLYLGVHWVSDVVGGWLLGAAVVALSAVAYGRLVASREGSSV</sequence>
<evidence type="ECO:0000256" key="1">
    <source>
        <dbReference type="SAM" id="Phobius"/>
    </source>
</evidence>
<dbReference type="EMBL" id="JBIAPK010000010">
    <property type="protein sequence ID" value="MFF3342659.1"/>
    <property type="molecule type" value="Genomic_DNA"/>
</dbReference>
<dbReference type="RefSeq" id="WP_355714776.1">
    <property type="nucleotide sequence ID" value="NZ_JBEXNP010000003.1"/>
</dbReference>
<keyword evidence="4" id="KW-1185">Reference proteome</keyword>
<evidence type="ECO:0000259" key="2">
    <source>
        <dbReference type="SMART" id="SM00014"/>
    </source>
</evidence>
<dbReference type="SMART" id="SM00014">
    <property type="entry name" value="acidPPc"/>
    <property type="match status" value="1"/>
</dbReference>
<protein>
    <submittedName>
        <fullName evidence="3">Phosphatase PAP2 family protein</fullName>
    </submittedName>
</protein>
<keyword evidence="1" id="KW-0812">Transmembrane</keyword>
<name>A0ABW6RM71_9ACTN</name>
<keyword evidence="1" id="KW-1133">Transmembrane helix</keyword>
<feature type="transmembrane region" description="Helical" evidence="1">
    <location>
        <begin position="99"/>
        <end position="117"/>
    </location>
</feature>
<dbReference type="CDD" id="cd03392">
    <property type="entry name" value="PAP2_like_2"/>
    <property type="match status" value="1"/>
</dbReference>